<feature type="binding site" evidence="4">
    <location>
        <position position="158"/>
    </location>
    <ligand>
        <name>substrate</name>
    </ligand>
</feature>
<evidence type="ECO:0000313" key="8">
    <source>
        <dbReference type="Proteomes" id="UP000664203"/>
    </source>
</evidence>
<feature type="active site" description="Proton donor" evidence="3">
    <location>
        <position position="98"/>
    </location>
</feature>
<sequence length="324" mass="36295">MNHSPQKHIHPYHRPLPAQLQSTDKGRAEAEAYYNSDSQSTMPPSKIALTDHLPLHNSAVKIPRLGFGIYQSPTNVCMSSCITALKFGYRHIDSAQFYCNETEMGEAARQSGIPRNEVFLTTKIMAASGSAEKTYKKCLDSVHKIDGEKGYVDLFLIHWPTGGPAAIKEMYQALEKLESEGKARSIGVSNFGIGHIEELKSYARIWPPHVNQIELHPWNQQRTIVDYCNEHKIIVEAYCPLVRNLKAHDQTLLEISQKHDKTTAQVLIRYSLQKGWVSLPKSDTPGRIEANADVYGFNLTDEDMKTLDSLDQGAKGAIVHAVKN</sequence>
<dbReference type="Pfam" id="PF00248">
    <property type="entry name" value="Aldo_ket_red"/>
    <property type="match status" value="1"/>
</dbReference>
<dbReference type="Proteomes" id="UP000664203">
    <property type="component" value="Unassembled WGS sequence"/>
</dbReference>
<evidence type="ECO:0000256" key="1">
    <source>
        <dbReference type="ARBA" id="ARBA00007905"/>
    </source>
</evidence>
<evidence type="ECO:0000256" key="2">
    <source>
        <dbReference type="ARBA" id="ARBA00023002"/>
    </source>
</evidence>
<dbReference type="PROSITE" id="PS00063">
    <property type="entry name" value="ALDOKETO_REDUCTASE_3"/>
    <property type="match status" value="1"/>
</dbReference>
<dbReference type="GO" id="GO:0016491">
    <property type="term" value="F:oxidoreductase activity"/>
    <property type="evidence" value="ECO:0007669"/>
    <property type="project" value="UniProtKB-KW"/>
</dbReference>
<dbReference type="Gene3D" id="3.20.20.100">
    <property type="entry name" value="NADP-dependent oxidoreductase domain"/>
    <property type="match status" value="1"/>
</dbReference>
<evidence type="ECO:0000256" key="5">
    <source>
        <dbReference type="PIRSR" id="PIRSR000097-3"/>
    </source>
</evidence>
<proteinExistence type="inferred from homology"/>
<keyword evidence="8" id="KW-1185">Reference proteome</keyword>
<feature type="site" description="Lowers pKa of active site Tyr" evidence="5">
    <location>
        <position position="123"/>
    </location>
</feature>
<organism evidence="7 8">
    <name type="scientific">Alectoria fallacina</name>
    <dbReference type="NCBI Taxonomy" id="1903189"/>
    <lineage>
        <taxon>Eukaryota</taxon>
        <taxon>Fungi</taxon>
        <taxon>Dikarya</taxon>
        <taxon>Ascomycota</taxon>
        <taxon>Pezizomycotina</taxon>
        <taxon>Lecanoromycetes</taxon>
        <taxon>OSLEUM clade</taxon>
        <taxon>Lecanoromycetidae</taxon>
        <taxon>Lecanorales</taxon>
        <taxon>Lecanorineae</taxon>
        <taxon>Parmeliaceae</taxon>
        <taxon>Alectoria</taxon>
    </lineage>
</organism>
<evidence type="ECO:0000313" key="7">
    <source>
        <dbReference type="EMBL" id="CAF9939497.1"/>
    </source>
</evidence>
<comment type="similarity">
    <text evidence="1">Belongs to the aldo/keto reductase family.</text>
</comment>
<accession>A0A8H3PF64</accession>
<dbReference type="InterPro" id="IPR036812">
    <property type="entry name" value="NAD(P)_OxRdtase_dom_sf"/>
</dbReference>
<reference evidence="7" key="1">
    <citation type="submission" date="2021-03" db="EMBL/GenBank/DDBJ databases">
        <authorList>
            <person name="Tagirdzhanova G."/>
        </authorList>
    </citation>
    <scope>NUCLEOTIDE SEQUENCE</scope>
</reference>
<dbReference type="PANTHER" id="PTHR43827:SF13">
    <property type="entry name" value="ALDO_KETO REDUCTASE FAMILY PROTEIN"/>
    <property type="match status" value="1"/>
</dbReference>
<dbReference type="PROSITE" id="PS00062">
    <property type="entry name" value="ALDOKETO_REDUCTASE_2"/>
    <property type="match status" value="1"/>
</dbReference>
<dbReference type="EMBL" id="CAJPDR010000552">
    <property type="protein sequence ID" value="CAF9939497.1"/>
    <property type="molecule type" value="Genomic_DNA"/>
</dbReference>
<dbReference type="PIRSF" id="PIRSF000097">
    <property type="entry name" value="AKR"/>
    <property type="match status" value="1"/>
</dbReference>
<dbReference type="AlphaFoldDB" id="A0A8H3PF64"/>
<comment type="caution">
    <text evidence="7">The sequence shown here is derived from an EMBL/GenBank/DDBJ whole genome shotgun (WGS) entry which is preliminary data.</text>
</comment>
<name>A0A8H3PF64_9LECA</name>
<dbReference type="InterPro" id="IPR020471">
    <property type="entry name" value="AKR"/>
</dbReference>
<evidence type="ECO:0000256" key="4">
    <source>
        <dbReference type="PIRSR" id="PIRSR000097-2"/>
    </source>
</evidence>
<dbReference type="CDD" id="cd19071">
    <property type="entry name" value="AKR_AKR1-5-like"/>
    <property type="match status" value="1"/>
</dbReference>
<dbReference type="PRINTS" id="PR00069">
    <property type="entry name" value="ALDKETRDTASE"/>
</dbReference>
<dbReference type="InterPro" id="IPR023210">
    <property type="entry name" value="NADP_OxRdtase_dom"/>
</dbReference>
<gene>
    <name evidence="7" type="ORF">ALECFALPRED_008154</name>
</gene>
<evidence type="ECO:0000256" key="3">
    <source>
        <dbReference type="PIRSR" id="PIRSR000097-1"/>
    </source>
</evidence>
<dbReference type="OrthoDB" id="416253at2759"/>
<dbReference type="FunFam" id="3.20.20.100:FF:000015">
    <property type="entry name" value="Oxidoreductase, aldo/keto reductase family"/>
    <property type="match status" value="1"/>
</dbReference>
<dbReference type="SUPFAM" id="SSF51430">
    <property type="entry name" value="NAD(P)-linked oxidoreductase"/>
    <property type="match status" value="1"/>
</dbReference>
<dbReference type="PROSITE" id="PS00798">
    <property type="entry name" value="ALDOKETO_REDUCTASE_1"/>
    <property type="match status" value="1"/>
</dbReference>
<protein>
    <recommendedName>
        <fullName evidence="6">NADP-dependent oxidoreductase domain-containing protein</fullName>
    </recommendedName>
</protein>
<dbReference type="InterPro" id="IPR018170">
    <property type="entry name" value="Aldo/ket_reductase_CS"/>
</dbReference>
<feature type="domain" description="NADP-dependent oxidoreductase" evidence="6">
    <location>
        <begin position="83"/>
        <end position="311"/>
    </location>
</feature>
<evidence type="ECO:0000259" key="6">
    <source>
        <dbReference type="Pfam" id="PF00248"/>
    </source>
</evidence>
<keyword evidence="2" id="KW-0560">Oxidoreductase</keyword>
<dbReference type="PANTHER" id="PTHR43827">
    <property type="entry name" value="2,5-DIKETO-D-GLUCONIC ACID REDUCTASE"/>
    <property type="match status" value="1"/>
</dbReference>